<evidence type="ECO:0000313" key="2">
    <source>
        <dbReference type="EMBL" id="KAH0576848.1"/>
    </source>
</evidence>
<accession>V6LWS2</accession>
<dbReference type="VEuPathDB" id="GiardiaDB:SS50377_20194"/>
<dbReference type="GO" id="GO:0003676">
    <property type="term" value="F:nucleic acid binding"/>
    <property type="evidence" value="ECO:0007669"/>
    <property type="project" value="InterPro"/>
</dbReference>
<dbReference type="InterPro" id="IPR012337">
    <property type="entry name" value="RNaseH-like_sf"/>
</dbReference>
<dbReference type="AlphaFoldDB" id="V6LWS2"/>
<dbReference type="EMBL" id="AUWU02000001">
    <property type="protein sequence ID" value="KAH0576848.1"/>
    <property type="molecule type" value="Genomic_DNA"/>
</dbReference>
<proteinExistence type="predicted"/>
<dbReference type="Proteomes" id="UP000018208">
    <property type="component" value="Unassembled WGS sequence"/>
</dbReference>
<reference evidence="1 2" key="1">
    <citation type="journal article" date="2014" name="PLoS Genet.">
        <title>The Genome of Spironucleus salmonicida Highlights a Fish Pathogen Adapted to Fluctuating Environments.</title>
        <authorList>
            <person name="Xu F."/>
            <person name="Jerlstrom-Hultqvist J."/>
            <person name="Einarsson E."/>
            <person name="Astvaldsson A."/>
            <person name="Svard S.G."/>
            <person name="Andersson J.O."/>
        </authorList>
    </citation>
    <scope>NUCLEOTIDE SEQUENCE</scope>
    <source>
        <strain evidence="2">ATCC 50377</strain>
    </source>
</reference>
<dbReference type="Gene3D" id="3.30.420.10">
    <property type="entry name" value="Ribonuclease H-like superfamily/Ribonuclease H"/>
    <property type="match status" value="1"/>
</dbReference>
<name>V6LWS2_9EUKA</name>
<dbReference type="SUPFAM" id="SSF53098">
    <property type="entry name" value="Ribonuclease H-like"/>
    <property type="match status" value="1"/>
</dbReference>
<protein>
    <submittedName>
        <fullName evidence="1">Uncharacterized protein</fullName>
    </submittedName>
</protein>
<dbReference type="InterPro" id="IPR036397">
    <property type="entry name" value="RNaseH_sf"/>
</dbReference>
<gene>
    <name evidence="1" type="ORF">SS50377_14825</name>
    <name evidence="2" type="ORF">SS50377_20194</name>
</gene>
<dbReference type="EMBL" id="KI546100">
    <property type="protein sequence ID" value="EST45249.1"/>
    <property type="molecule type" value="Genomic_DNA"/>
</dbReference>
<evidence type="ECO:0000313" key="3">
    <source>
        <dbReference type="Proteomes" id="UP000018208"/>
    </source>
</evidence>
<reference evidence="2" key="2">
    <citation type="submission" date="2020-12" db="EMBL/GenBank/DDBJ databases">
        <title>New Spironucleus salmonicida genome in near-complete chromosomes.</title>
        <authorList>
            <person name="Xu F."/>
            <person name="Kurt Z."/>
            <person name="Jimenez-Gonzalez A."/>
            <person name="Astvaldsson A."/>
            <person name="Andersson J.O."/>
            <person name="Svard S.G."/>
        </authorList>
    </citation>
    <scope>NUCLEOTIDE SEQUENCE</scope>
    <source>
        <strain evidence="2">ATCC 50377</strain>
    </source>
</reference>
<organism evidence="1">
    <name type="scientific">Spironucleus salmonicida</name>
    <dbReference type="NCBI Taxonomy" id="348837"/>
    <lineage>
        <taxon>Eukaryota</taxon>
        <taxon>Metamonada</taxon>
        <taxon>Diplomonadida</taxon>
        <taxon>Hexamitidae</taxon>
        <taxon>Hexamitinae</taxon>
        <taxon>Spironucleus</taxon>
    </lineage>
</organism>
<evidence type="ECO:0000313" key="1">
    <source>
        <dbReference type="EMBL" id="EST45249.1"/>
    </source>
</evidence>
<sequence length="322" mass="38041">MIVKPHIIIQHIIDISQYTRRMMANIWTLQNFVLDKQSLFIFINGSYIQTQKQIQVLFPKHKITLNTTVFYHIPIKFNNIHNLRPLFAVRFEEPERAAYLLPLHDDQCQFYIENQIFYLTQQCNEIKTLKVELIEQFDPTPCPLYKIYIDFEAYDQVHINHQLQIYPSEIGAAVSQNNELISTFHEFIKKPENASNRAFAITQLDGTLGIQLSTVLDDFWTFCERFKPYILIAKNKFMEQHVLKVYVHEYSSFYNQQFLHSNYRQLDFSCYFHSTLCLQSQSNYSAFKVHCALDDAILLHKMASGNVQILAEIDEFQTVENL</sequence>
<keyword evidence="3" id="KW-1185">Reference proteome</keyword>